<dbReference type="SUPFAM" id="SSF51338">
    <property type="entry name" value="Composite domain of metallo-dependent hydrolases"/>
    <property type="match status" value="1"/>
</dbReference>
<organism evidence="2 3">
    <name type="scientific">Bosea lathyri</name>
    <dbReference type="NCBI Taxonomy" id="1036778"/>
    <lineage>
        <taxon>Bacteria</taxon>
        <taxon>Pseudomonadati</taxon>
        <taxon>Pseudomonadota</taxon>
        <taxon>Alphaproteobacteria</taxon>
        <taxon>Hyphomicrobiales</taxon>
        <taxon>Boseaceae</taxon>
        <taxon>Bosea</taxon>
    </lineage>
</organism>
<dbReference type="Proteomes" id="UP000236743">
    <property type="component" value="Unassembled WGS sequence"/>
</dbReference>
<dbReference type="Gene3D" id="3.20.20.140">
    <property type="entry name" value="Metal-dependent hydrolases"/>
    <property type="match status" value="1"/>
</dbReference>
<dbReference type="PANTHER" id="PTHR32027">
    <property type="entry name" value="CYTOSINE DEAMINASE"/>
    <property type="match status" value="1"/>
</dbReference>
<dbReference type="PANTHER" id="PTHR32027:SF9">
    <property type="entry name" value="BLL3847 PROTEIN"/>
    <property type="match status" value="1"/>
</dbReference>
<dbReference type="OrthoDB" id="9815027at2"/>
<dbReference type="InterPro" id="IPR011059">
    <property type="entry name" value="Metal-dep_hydrolase_composite"/>
</dbReference>
<dbReference type="InterPro" id="IPR052349">
    <property type="entry name" value="Metallo-hydrolase_Enzymes"/>
</dbReference>
<dbReference type="AlphaFoldDB" id="A0A1H5RV17"/>
<evidence type="ECO:0000259" key="1">
    <source>
        <dbReference type="Pfam" id="PF07969"/>
    </source>
</evidence>
<protein>
    <submittedName>
        <fullName evidence="2">Cytosine/adenosine deaminase</fullName>
    </submittedName>
</protein>
<dbReference type="NCBIfam" id="NF004636">
    <property type="entry name" value="PRK05985.1"/>
    <property type="match status" value="1"/>
</dbReference>
<dbReference type="Gene3D" id="2.30.40.10">
    <property type="entry name" value="Urease, subunit C, domain 1"/>
    <property type="match status" value="1"/>
</dbReference>
<dbReference type="Pfam" id="PF07969">
    <property type="entry name" value="Amidohydro_3"/>
    <property type="match status" value="1"/>
</dbReference>
<gene>
    <name evidence="2" type="ORF">SAMN04488115_10129</name>
</gene>
<dbReference type="SUPFAM" id="SSF51556">
    <property type="entry name" value="Metallo-dependent hydrolases"/>
    <property type="match status" value="1"/>
</dbReference>
<proteinExistence type="predicted"/>
<keyword evidence="3" id="KW-1185">Reference proteome</keyword>
<name>A0A1H5RV17_9HYPH</name>
<reference evidence="2 3" key="1">
    <citation type="submission" date="2016-10" db="EMBL/GenBank/DDBJ databases">
        <authorList>
            <person name="de Groot N.N."/>
        </authorList>
    </citation>
    <scope>NUCLEOTIDE SEQUENCE [LARGE SCALE GENOMIC DNA]</scope>
    <source>
        <strain evidence="2 3">DSM 26656</strain>
    </source>
</reference>
<feature type="domain" description="Amidohydrolase 3" evidence="1">
    <location>
        <begin position="153"/>
        <end position="389"/>
    </location>
</feature>
<dbReference type="CDD" id="cd01293">
    <property type="entry name" value="Bact_CD"/>
    <property type="match status" value="1"/>
</dbReference>
<evidence type="ECO:0000313" key="2">
    <source>
        <dbReference type="EMBL" id="SEF41974.1"/>
    </source>
</evidence>
<sequence>MTASILLRNVRPYGEAATDILVENGKITRVALGIDPPAGVPVEDGRGEIVIPGLVEAHTHLDKSLWGLPWYTNEVGPKLLDKIDNERLNKRRLNIDPYIQSARQSIQSSLMGSTHIRSHVDVDTDHGLWGVEGVMRTRDEYRDIVDIELVAFPQSGLLRRPGTLELMDQAMKAGCEIVGGLDPCAIDRDPKGHLDAVFELCQRYGKPLDIHLHEPGEMGAFSTDLICERTRALGMHGKVTISHAFCLGTPDPALIDPLLAQLAELDIAIMTTAPSGRLAPVVKTLLAKGIRVCSGNDGIRDTWGPYGNADMLERAMFIGQRNNFRRDDELRLAFDVCTAEGARVMEIAGYGLKEGCAADLVMLPGETLSEAIVTRSPKRRVVKAGKIVARDGVSIRTAP</sequence>
<dbReference type="GO" id="GO:0016814">
    <property type="term" value="F:hydrolase activity, acting on carbon-nitrogen (but not peptide) bonds, in cyclic amidines"/>
    <property type="evidence" value="ECO:0007669"/>
    <property type="project" value="TreeGrafter"/>
</dbReference>
<dbReference type="InterPro" id="IPR013108">
    <property type="entry name" value="Amidohydro_3"/>
</dbReference>
<dbReference type="InterPro" id="IPR032466">
    <property type="entry name" value="Metal_Hydrolase"/>
</dbReference>
<dbReference type="EMBL" id="FNUY01000001">
    <property type="protein sequence ID" value="SEF41974.1"/>
    <property type="molecule type" value="Genomic_DNA"/>
</dbReference>
<accession>A0A1H5RV17</accession>
<evidence type="ECO:0000313" key="3">
    <source>
        <dbReference type="Proteomes" id="UP000236743"/>
    </source>
</evidence>
<dbReference type="RefSeq" id="WP_103870461.1">
    <property type="nucleotide sequence ID" value="NZ_FNUY01000001.1"/>
</dbReference>